<dbReference type="CDD" id="cd02511">
    <property type="entry name" value="Beta4Glucosyltransferase"/>
    <property type="match status" value="1"/>
</dbReference>
<dbReference type="EMBL" id="PCSR01000047">
    <property type="protein sequence ID" value="PIP53237.1"/>
    <property type="molecule type" value="Genomic_DNA"/>
</dbReference>
<dbReference type="AlphaFoldDB" id="A0A2H0B6G4"/>
<comment type="caution">
    <text evidence="2">The sequence shown here is derived from an EMBL/GenBank/DDBJ whole genome shotgun (WGS) entry which is preliminary data.</text>
</comment>
<dbReference type="Pfam" id="PF00535">
    <property type="entry name" value="Glycos_transf_2"/>
    <property type="match status" value="1"/>
</dbReference>
<dbReference type="Gene3D" id="3.90.550.10">
    <property type="entry name" value="Spore Coat Polysaccharide Biosynthesis Protein SpsA, Chain A"/>
    <property type="match status" value="1"/>
</dbReference>
<organism evidence="2 3">
    <name type="scientific">Candidatus Beckwithbacteria bacterium CG23_combo_of_CG06-09_8_20_14_all_34_8</name>
    <dbReference type="NCBI Taxonomy" id="1974497"/>
    <lineage>
        <taxon>Bacteria</taxon>
        <taxon>Candidatus Beckwithiibacteriota</taxon>
    </lineage>
</organism>
<proteinExistence type="predicted"/>
<dbReference type="PANTHER" id="PTHR43630">
    <property type="entry name" value="POLY-BETA-1,6-N-ACETYL-D-GLUCOSAMINE SYNTHASE"/>
    <property type="match status" value="1"/>
</dbReference>
<dbReference type="InterPro" id="IPR029044">
    <property type="entry name" value="Nucleotide-diphossugar_trans"/>
</dbReference>
<evidence type="ECO:0000313" key="2">
    <source>
        <dbReference type="EMBL" id="PIP53237.1"/>
    </source>
</evidence>
<dbReference type="PANTHER" id="PTHR43630:SF2">
    <property type="entry name" value="GLYCOSYLTRANSFERASE"/>
    <property type="match status" value="1"/>
</dbReference>
<feature type="domain" description="Glycosyltransferase 2-like" evidence="1">
    <location>
        <begin position="7"/>
        <end position="105"/>
    </location>
</feature>
<dbReference type="SUPFAM" id="SSF53448">
    <property type="entry name" value="Nucleotide-diphospho-sugar transferases"/>
    <property type="match status" value="1"/>
</dbReference>
<sequence>MNHIKLSVVLATYNEESNIKDCLSSVKDIADEIIVVDGKSVDKTAQIAQQLGAKVISVANNPQFHKNKQMAINSATGEWILQLDGDERVSPELAKEIRKVINDKQNKLDAYYLPRKNWFLGRFLTKGGAYPDPVLRLFRRGKGNFTHTKIINNGITTSNVHAQIEVGGQTGRLNYNLIHYGDISFSKYLMRLNRYTQLEAENLVLLKFKPNFLHLINYMICKPIYWFTKRYIRHRGYVDGYQGLLFALLSAMHYPVIYLKLLEHQHQEKYVTKTK</sequence>
<gene>
    <name evidence="2" type="ORF">COX08_02085</name>
</gene>
<accession>A0A2H0B6G4</accession>
<dbReference type="Proteomes" id="UP000229459">
    <property type="component" value="Unassembled WGS sequence"/>
</dbReference>
<protein>
    <recommendedName>
        <fullName evidence="1">Glycosyltransferase 2-like domain-containing protein</fullName>
    </recommendedName>
</protein>
<name>A0A2H0B6G4_9BACT</name>
<evidence type="ECO:0000259" key="1">
    <source>
        <dbReference type="Pfam" id="PF00535"/>
    </source>
</evidence>
<reference evidence="2 3" key="1">
    <citation type="submission" date="2017-09" db="EMBL/GenBank/DDBJ databases">
        <title>Depth-based differentiation of microbial function through sediment-hosted aquifers and enrichment of novel symbionts in the deep terrestrial subsurface.</title>
        <authorList>
            <person name="Probst A.J."/>
            <person name="Ladd B."/>
            <person name="Jarett J.K."/>
            <person name="Geller-Mcgrath D.E."/>
            <person name="Sieber C.M."/>
            <person name="Emerson J.B."/>
            <person name="Anantharaman K."/>
            <person name="Thomas B.C."/>
            <person name="Malmstrom R."/>
            <person name="Stieglmeier M."/>
            <person name="Klingl A."/>
            <person name="Woyke T."/>
            <person name="Ryan C.M."/>
            <person name="Banfield J.F."/>
        </authorList>
    </citation>
    <scope>NUCLEOTIDE SEQUENCE [LARGE SCALE GENOMIC DNA]</scope>
    <source>
        <strain evidence="2">CG23_combo_of_CG06-09_8_20_14_all_34_8</strain>
    </source>
</reference>
<dbReference type="InterPro" id="IPR001173">
    <property type="entry name" value="Glyco_trans_2-like"/>
</dbReference>
<evidence type="ECO:0000313" key="3">
    <source>
        <dbReference type="Proteomes" id="UP000229459"/>
    </source>
</evidence>